<dbReference type="Gene3D" id="1.10.150.910">
    <property type="match status" value="1"/>
</dbReference>
<dbReference type="GO" id="GO:0003676">
    <property type="term" value="F:nucleic acid binding"/>
    <property type="evidence" value="ECO:0007669"/>
    <property type="project" value="InterPro"/>
</dbReference>
<dbReference type="InterPro" id="IPR050358">
    <property type="entry name" value="RSE1/DDB1/CFT1"/>
</dbReference>
<dbReference type="InterPro" id="IPR015943">
    <property type="entry name" value="WD40/YVTN_repeat-like_dom_sf"/>
</dbReference>
<evidence type="ECO:0000259" key="3">
    <source>
        <dbReference type="Pfam" id="PF03178"/>
    </source>
</evidence>
<proteinExistence type="predicted"/>
<accession>A0A6B2KWM6</accession>
<evidence type="ECO:0000313" key="6">
    <source>
        <dbReference type="EMBL" id="NDV29180.1"/>
    </source>
</evidence>
<organism evidence="6">
    <name type="scientific">Arcella intermedia</name>
    <dbReference type="NCBI Taxonomy" id="1963864"/>
    <lineage>
        <taxon>Eukaryota</taxon>
        <taxon>Amoebozoa</taxon>
        <taxon>Tubulinea</taxon>
        <taxon>Elardia</taxon>
        <taxon>Arcellinida</taxon>
        <taxon>Sphaerothecina</taxon>
        <taxon>Arcellidae</taxon>
        <taxon>Arcella</taxon>
    </lineage>
</organism>
<evidence type="ECO:0000256" key="1">
    <source>
        <dbReference type="ARBA" id="ARBA00004123"/>
    </source>
</evidence>
<dbReference type="InterPro" id="IPR018846">
    <property type="entry name" value="Beta-prop_RSE1/DDB1/CPSF1_1st"/>
</dbReference>
<dbReference type="Pfam" id="PF23726">
    <property type="entry name" value="Beta-prop_RSE1_2nd"/>
    <property type="match status" value="1"/>
</dbReference>
<dbReference type="PANTHER" id="PTHR10644">
    <property type="entry name" value="DNA REPAIR/RNA PROCESSING CPSF FAMILY"/>
    <property type="match status" value="1"/>
</dbReference>
<dbReference type="SUPFAM" id="SSF50978">
    <property type="entry name" value="WD40 repeat-like"/>
    <property type="match status" value="1"/>
</dbReference>
<evidence type="ECO:0000256" key="2">
    <source>
        <dbReference type="ARBA" id="ARBA00023242"/>
    </source>
</evidence>
<dbReference type="Gene3D" id="2.130.10.10">
    <property type="entry name" value="YVTN repeat-like/Quinoprotein amine dehydrogenase"/>
    <property type="match status" value="3"/>
</dbReference>
<evidence type="ECO:0000259" key="5">
    <source>
        <dbReference type="Pfam" id="PF23726"/>
    </source>
</evidence>
<evidence type="ECO:0000259" key="4">
    <source>
        <dbReference type="Pfam" id="PF10433"/>
    </source>
</evidence>
<protein>
    <recommendedName>
        <fullName evidence="7">DNA damage-binding protein 1</fullName>
    </recommendedName>
</protein>
<dbReference type="Pfam" id="PF03178">
    <property type="entry name" value="CPSF_A"/>
    <property type="match status" value="1"/>
</dbReference>
<dbReference type="Pfam" id="PF10433">
    <property type="entry name" value="Beta-prop_RSE1_1st"/>
    <property type="match status" value="1"/>
</dbReference>
<name>A0A6B2KWM6_9EUKA</name>
<dbReference type="AlphaFoldDB" id="A0A6B2KWM6"/>
<feature type="domain" description="RSE1/DDB1/CPSF1 first beta-propeller" evidence="4">
    <location>
        <begin position="2"/>
        <end position="332"/>
    </location>
</feature>
<dbReference type="EMBL" id="GIBP01000211">
    <property type="protein sequence ID" value="NDV29180.1"/>
    <property type="molecule type" value="Transcribed_RNA"/>
</dbReference>
<dbReference type="GO" id="GO:0005634">
    <property type="term" value="C:nucleus"/>
    <property type="evidence" value="ECO:0007669"/>
    <property type="project" value="UniProtKB-SubCell"/>
</dbReference>
<comment type="subcellular location">
    <subcellularLocation>
        <location evidence="1">Nucleus</location>
    </subcellularLocation>
</comment>
<sequence length="1082" mass="120282">MVGNFTGPNDLNLILCKSTLIEIYTVGEDGLESMLDVNIYGRISSMFLYRNPGEDRDQLFLLTEKGHFCVLGYDAQKSEIITKAIDEKSLVTSIVNDEKPAGVPASNGQIAIVDPEARMIGLHLHEGFFKVIPIEKGQLQTAYDIRLEETQIIEMKFLHGCVRPTLMVLYHDAKESRHIKTYEIVPQKEFIEGPWQLPNIEPSVELVITLPPPLLGILVIGERSIIYHKGNSITTQKTGGTSRNCSLSLNTPKLFKVFGKIDNSGRRILLGESTGALHCLILQGEGDKVTKLQLEYLGVTSIPSTIDYLDNGLVFVGSTTGDSQLIRLTEEKTPEGYFFNVLDRITNLGSIVDFAVVDINKQNQGQMITCSGALKDGSLRVVRNGIGVQEHAQVDLKGIKGLWSIDPCKEGEVEKYLIVSFVAETRILSMVGEELVESNLKGFDLDKKTIYAGNLIGDLYIQVTAKGISLIDGKKEMIRDTWIPEAQINLCSANATQILIAQGKDLSIFQIQNQKLIFKSKRTMDHEISCLNINPIEHNKNSSSICVVGLWTDISVRLLSVPDLVEIRKLELGGEILPRSVILKTLDHITYLIIALGDGNLLSYTYDMKSGDLENRKKLTLGTRPVILNDGHDHIFACSDRPSVIQHTNTKKLLFAPVNLKDVTYMCSFDCPSFPNSIALSNEDTLTIGTVDHVQKLHISTIPLGEVPRRIAYQDQSKTLCLLTVKTLFDGHGDVEEGWVKLLDARTFEIQDVYPLQADETPTAVASVSFSNNTIEYYVVGTAYIKEEPECSSGRILLFEGKNRKLRLQAELLVTGAVYSLDGFQEKIIAGVNSKVLLLKWDEASKELSIEFDYEGQSHALHVVTKGDFILVGDLQRSMSLLLYTSVDGTIKESARDYNPLWMTAVSFLDNEHFLGADDCYNIFCLENASSVEDRGKLEVCGEFHVGQFINRIREGSLAMAWDYANEVKGLSLSNVHLFGTISGSVGVVATLDKEHFKILTDLQAQILNVVKGVGGLDYNLWRAWKNDKTQTTRLAKGFVDGDIIAKFLDLPPEEAKKIAHHLDMPIELIQKIVETLTNQLH</sequence>
<dbReference type="InterPro" id="IPR004871">
    <property type="entry name" value="RSE1/DDB1/CPSF1_C"/>
</dbReference>
<reference evidence="6" key="1">
    <citation type="journal article" date="2020" name="J. Eukaryot. Microbiol.">
        <title>De novo Sequencing, Assembly and Annotation of the Transcriptome for the Free-Living Testate Amoeba Arcella intermedia.</title>
        <authorList>
            <person name="Ribeiro G.M."/>
            <person name="Porfirio-Sousa A.L."/>
            <person name="Maurer-Alcala X.X."/>
            <person name="Katz L.A."/>
            <person name="Lahr D.J.G."/>
        </authorList>
    </citation>
    <scope>NUCLEOTIDE SEQUENCE</scope>
</reference>
<evidence type="ECO:0008006" key="7">
    <source>
        <dbReference type="Google" id="ProtNLM"/>
    </source>
</evidence>
<feature type="domain" description="RSE1/DDB1/CPSF1 second beta-propeller" evidence="5">
    <location>
        <begin position="389"/>
        <end position="691"/>
    </location>
</feature>
<dbReference type="InterPro" id="IPR036322">
    <property type="entry name" value="WD40_repeat_dom_sf"/>
</dbReference>
<feature type="domain" description="RSE1/DDB1/CPSF1 C-terminal" evidence="3">
    <location>
        <begin position="740"/>
        <end position="1050"/>
    </location>
</feature>
<keyword evidence="2" id="KW-0539">Nucleus</keyword>
<dbReference type="InterPro" id="IPR058543">
    <property type="entry name" value="Beta-prop_RSE1/DDB1/CPSF1_2nd"/>
</dbReference>